<feature type="transmembrane region" description="Helical" evidence="1">
    <location>
        <begin position="35"/>
        <end position="61"/>
    </location>
</feature>
<name>A0ABT1CN57_9HYPH</name>
<reference evidence="2 3" key="1">
    <citation type="submission" date="2020-01" db="EMBL/GenBank/DDBJ databases">
        <title>Genomes of bacteria type strains.</title>
        <authorList>
            <person name="Chen J."/>
            <person name="Zhu S."/>
            <person name="Yang J."/>
        </authorList>
    </citation>
    <scope>NUCLEOTIDE SEQUENCE [LARGE SCALE GENOMIC DNA]</scope>
    <source>
        <strain evidence="2 3">DSM 16655</strain>
    </source>
</reference>
<evidence type="ECO:0000313" key="3">
    <source>
        <dbReference type="Proteomes" id="UP001320715"/>
    </source>
</evidence>
<keyword evidence="1" id="KW-0472">Membrane</keyword>
<comment type="caution">
    <text evidence="2">The sequence shown here is derived from an EMBL/GenBank/DDBJ whole genome shotgun (WGS) entry which is preliminary data.</text>
</comment>
<dbReference type="EMBL" id="JAAAML010000001">
    <property type="protein sequence ID" value="MCO6407378.1"/>
    <property type="molecule type" value="Genomic_DNA"/>
</dbReference>
<keyword evidence="1" id="KW-0812">Transmembrane</keyword>
<protein>
    <submittedName>
        <fullName evidence="2">Uncharacterized protein</fullName>
    </submittedName>
</protein>
<gene>
    <name evidence="2" type="ORF">GTW23_04255</name>
</gene>
<proteinExistence type="predicted"/>
<accession>A0ABT1CN57</accession>
<organism evidence="2 3">
    <name type="scientific">Hoeflea alexandrii</name>
    <dbReference type="NCBI Taxonomy" id="288436"/>
    <lineage>
        <taxon>Bacteria</taxon>
        <taxon>Pseudomonadati</taxon>
        <taxon>Pseudomonadota</taxon>
        <taxon>Alphaproteobacteria</taxon>
        <taxon>Hyphomicrobiales</taxon>
        <taxon>Rhizobiaceae</taxon>
        <taxon>Hoeflea</taxon>
    </lineage>
</organism>
<dbReference type="RefSeq" id="WP_252914762.1">
    <property type="nucleotide sequence ID" value="NZ_JAAAML010000001.1"/>
</dbReference>
<dbReference type="Proteomes" id="UP001320715">
    <property type="component" value="Unassembled WGS sequence"/>
</dbReference>
<keyword evidence="3" id="KW-1185">Reference proteome</keyword>
<evidence type="ECO:0000256" key="1">
    <source>
        <dbReference type="SAM" id="Phobius"/>
    </source>
</evidence>
<sequence>MKRPPWKQRRRIVHATLLFCAGMVAWLIWRGEDTNLASAVANACFFLAGSVIGAYVFGAAWDDKNVMQSMGADAYQDQEPPL</sequence>
<keyword evidence="1" id="KW-1133">Transmembrane helix</keyword>
<evidence type="ECO:0000313" key="2">
    <source>
        <dbReference type="EMBL" id="MCO6407378.1"/>
    </source>
</evidence>
<feature type="transmembrane region" description="Helical" evidence="1">
    <location>
        <begin position="12"/>
        <end position="29"/>
    </location>
</feature>